<dbReference type="SUPFAM" id="SSF82171">
    <property type="entry name" value="DPP6 N-terminal domain-like"/>
    <property type="match status" value="1"/>
</dbReference>
<organism evidence="1 2">
    <name type="scientific">Hufsiella arboris</name>
    <dbReference type="NCBI Taxonomy" id="2695275"/>
    <lineage>
        <taxon>Bacteria</taxon>
        <taxon>Pseudomonadati</taxon>
        <taxon>Bacteroidota</taxon>
        <taxon>Sphingobacteriia</taxon>
        <taxon>Sphingobacteriales</taxon>
        <taxon>Sphingobacteriaceae</taxon>
        <taxon>Hufsiella</taxon>
    </lineage>
</organism>
<dbReference type="AlphaFoldDB" id="A0A7K1Y686"/>
<proteinExistence type="predicted"/>
<sequence>MKAQTSFWKSSKAFIGQKLPGDKPEIFAKGLLEDGGIALDRVAFSPDGKEFYYCHALHWFESKGATIRYFKFDNGKWNGPVVLNEGYYAPSFSTSNDSIYFIGGGMQGVVWKSARTATGWTKPVQYIKASYGLYDFMKTQSGLMYIGSNGNQGNIKDFSTYDFCQLAISGTDTTIKKLDGPVNTEGFDGDFFVSNDESYIIISTNETKEYESELFISFRNADKSWSTPKSLGPLVNNGKAHRWGQYVTPDNKYLFYTQGTSEKDCHIYWMRFDYLLRLLKNET</sequence>
<comment type="caution">
    <text evidence="1">The sequence shown here is derived from an EMBL/GenBank/DDBJ whole genome shotgun (WGS) entry which is preliminary data.</text>
</comment>
<dbReference type="Proteomes" id="UP000466586">
    <property type="component" value="Unassembled WGS sequence"/>
</dbReference>
<evidence type="ECO:0000313" key="2">
    <source>
        <dbReference type="Proteomes" id="UP000466586"/>
    </source>
</evidence>
<dbReference type="EMBL" id="WVHT01000002">
    <property type="protein sequence ID" value="MXV50085.1"/>
    <property type="molecule type" value="Genomic_DNA"/>
</dbReference>
<name>A0A7K1Y686_9SPHI</name>
<keyword evidence="2" id="KW-1185">Reference proteome</keyword>
<dbReference type="RefSeq" id="WP_160843277.1">
    <property type="nucleotide sequence ID" value="NZ_WVHT01000002.1"/>
</dbReference>
<protein>
    <submittedName>
        <fullName evidence="1">Uncharacterized protein</fullName>
    </submittedName>
</protein>
<accession>A0A7K1Y686</accession>
<evidence type="ECO:0000313" key="1">
    <source>
        <dbReference type="EMBL" id="MXV50085.1"/>
    </source>
</evidence>
<gene>
    <name evidence="1" type="ORF">GS399_03805</name>
</gene>
<reference evidence="1 2" key="1">
    <citation type="submission" date="2019-11" db="EMBL/GenBank/DDBJ databases">
        <title>Pedobacter sp. HMF7647 Genome sequencing and assembly.</title>
        <authorList>
            <person name="Kang H."/>
            <person name="Kim H."/>
            <person name="Joh K."/>
        </authorList>
    </citation>
    <scope>NUCLEOTIDE SEQUENCE [LARGE SCALE GENOMIC DNA]</scope>
    <source>
        <strain evidence="1 2">HMF7647</strain>
    </source>
</reference>